<dbReference type="InterPro" id="IPR043129">
    <property type="entry name" value="ATPase_NBD"/>
</dbReference>
<dbReference type="InterPro" id="IPR029047">
    <property type="entry name" value="HSP70_peptide-bd_sf"/>
</dbReference>
<name>A0A8C1W5K0_CYPCA</name>
<dbReference type="PANTHER" id="PTHR45639">
    <property type="entry name" value="HSC70CB, ISOFORM G-RELATED"/>
    <property type="match status" value="1"/>
</dbReference>
<evidence type="ECO:0000313" key="4">
    <source>
        <dbReference type="Ensembl" id="ENSCCRP00015059991.1"/>
    </source>
</evidence>
<dbReference type="Gene3D" id="3.30.420.40">
    <property type="match status" value="2"/>
</dbReference>
<evidence type="ECO:0000256" key="2">
    <source>
        <dbReference type="ARBA" id="ARBA00022741"/>
    </source>
</evidence>
<dbReference type="InterPro" id="IPR013126">
    <property type="entry name" value="Hsp_70_fam"/>
</dbReference>
<organism evidence="4 5">
    <name type="scientific">Cyprinus carpio</name>
    <name type="common">Common carp</name>
    <dbReference type="NCBI Taxonomy" id="7962"/>
    <lineage>
        <taxon>Eukaryota</taxon>
        <taxon>Metazoa</taxon>
        <taxon>Chordata</taxon>
        <taxon>Craniata</taxon>
        <taxon>Vertebrata</taxon>
        <taxon>Euteleostomi</taxon>
        <taxon>Actinopterygii</taxon>
        <taxon>Neopterygii</taxon>
        <taxon>Teleostei</taxon>
        <taxon>Ostariophysi</taxon>
        <taxon>Cypriniformes</taxon>
        <taxon>Cyprinidae</taxon>
        <taxon>Cyprininae</taxon>
        <taxon>Cyprinus</taxon>
    </lineage>
</organism>
<dbReference type="Gene3D" id="3.90.640.10">
    <property type="entry name" value="Actin, Chain A, domain 4"/>
    <property type="match status" value="1"/>
</dbReference>
<proteinExistence type="inferred from homology"/>
<dbReference type="GO" id="GO:0005524">
    <property type="term" value="F:ATP binding"/>
    <property type="evidence" value="ECO:0007669"/>
    <property type="project" value="UniProtKB-KW"/>
</dbReference>
<dbReference type="FunFam" id="3.90.640.10:FF:000004">
    <property type="entry name" value="Heat shock 70 kDa protein 4"/>
    <property type="match status" value="1"/>
</dbReference>
<sequence>MSVVGFDVGFQSCYVAVARAGGIETVANEYSDRCTPSFVSFGPRNRSIGAAAKSQVVTNCQNTVQGFKRFHGRAFSDPYVQAAKSSLVFDLAQMPTGTTGIKVMYMEEEKVFSIEQVTAMLLSKLKETAEAALKKPVADCVISVPSFFTDAERRSVMDAAQIAGLNCLRLMNDTTAVALAYGIYKQDLPAPEEKPRTVVFVDVGHAAYQVSVCAFNKGKLKVLGSAFDHELGGKDFDEVLVKHFCEEFAQKYKLDVRSKPRALVRLYQECEKLKKLMSANSSDLPLNIECFMNDIDVSGKLNRSVTFEELCADLLDKVEAPLRSIMEQTRLKKEDIYAVEIIGGASRIPAIKERISKYFGKELSTTLNADEAVARGCALQCAILSPAFKVREFSITEVVPYPISLKWTSAADEGISDCEVFPKNHAAPFSKVLTFYRREPFSLEAYYNNMKELPYPDPTIGQFTIQKVVPQPSGESSKVKVKVRVNVHGVFSVSSASLVEVVKSAEGEEPMEMDNPAKEDEVKSSLLTAFLMVLYLTSTEDNKQEEKKNEQPPQAKKAKVKTKIVDLPIENSLNWQLDGEALNLFTENEVRHKALEPHHSDQFLRLAFCRRS</sequence>
<dbReference type="FunFam" id="3.30.420.40:FF:000767">
    <property type="entry name" value="Heat shock protein 70 (HSP70)-4, putative"/>
    <property type="match status" value="1"/>
</dbReference>
<comment type="similarity">
    <text evidence="1">Belongs to the heat shock protein 70 family.</text>
</comment>
<dbReference type="SUPFAM" id="SSF53067">
    <property type="entry name" value="Actin-like ATPase domain"/>
    <property type="match status" value="2"/>
</dbReference>
<dbReference type="InterPro" id="IPR018181">
    <property type="entry name" value="Heat_shock_70_CS"/>
</dbReference>
<reference evidence="4" key="1">
    <citation type="submission" date="2025-08" db="UniProtKB">
        <authorList>
            <consortium name="Ensembl"/>
        </authorList>
    </citation>
    <scope>IDENTIFICATION</scope>
</reference>
<keyword evidence="2" id="KW-0547">Nucleotide-binding</keyword>
<dbReference type="Ensembl" id="ENSCCRT00015061954.1">
    <property type="protein sequence ID" value="ENSCCRP00015059991.1"/>
    <property type="gene ID" value="ENSCCRG00015024172.1"/>
</dbReference>
<dbReference type="FunFam" id="3.30.30.30:FF:000002">
    <property type="entry name" value="Heat shock 70 kDa protein 4"/>
    <property type="match status" value="1"/>
</dbReference>
<dbReference type="Pfam" id="PF00012">
    <property type="entry name" value="HSP70"/>
    <property type="match status" value="1"/>
</dbReference>
<dbReference type="FunFam" id="2.60.34.10:FF:000028">
    <property type="entry name" value="Heat shock protein 4b"/>
    <property type="match status" value="1"/>
</dbReference>
<dbReference type="SUPFAM" id="SSF100920">
    <property type="entry name" value="Heat shock protein 70kD (HSP70), peptide-binding domain"/>
    <property type="match status" value="1"/>
</dbReference>
<dbReference type="GO" id="GO:0005829">
    <property type="term" value="C:cytosol"/>
    <property type="evidence" value="ECO:0007669"/>
    <property type="project" value="TreeGrafter"/>
</dbReference>
<dbReference type="Proteomes" id="UP000694700">
    <property type="component" value="Unplaced"/>
</dbReference>
<dbReference type="FunFam" id="3.30.420.40:FF:000495">
    <property type="entry name" value="Heat shock protein 4b"/>
    <property type="match status" value="1"/>
</dbReference>
<dbReference type="Gene3D" id="3.30.30.30">
    <property type="match status" value="1"/>
</dbReference>
<dbReference type="PROSITE" id="PS01036">
    <property type="entry name" value="HSP70_3"/>
    <property type="match status" value="1"/>
</dbReference>
<dbReference type="PRINTS" id="PR00301">
    <property type="entry name" value="HEATSHOCK70"/>
</dbReference>
<dbReference type="FunFam" id="3.30.420.40:FF:000171">
    <property type="entry name" value="Heat shock 70 kDa protein 4"/>
    <property type="match status" value="1"/>
</dbReference>
<evidence type="ECO:0000313" key="5">
    <source>
        <dbReference type="Proteomes" id="UP000694700"/>
    </source>
</evidence>
<evidence type="ECO:0000256" key="3">
    <source>
        <dbReference type="ARBA" id="ARBA00022840"/>
    </source>
</evidence>
<dbReference type="GO" id="GO:0140662">
    <property type="term" value="F:ATP-dependent protein folding chaperone"/>
    <property type="evidence" value="ECO:0007669"/>
    <property type="project" value="InterPro"/>
</dbReference>
<keyword evidence="3" id="KW-0067">ATP-binding</keyword>
<protein>
    <submittedName>
        <fullName evidence="4">Heat shock protein 4a</fullName>
    </submittedName>
</protein>
<dbReference type="PANTHER" id="PTHR45639:SF6">
    <property type="entry name" value="HEAT SHOCK 70 KDA PROTEIN 4"/>
    <property type="match status" value="1"/>
</dbReference>
<dbReference type="GO" id="GO:0005634">
    <property type="term" value="C:nucleus"/>
    <property type="evidence" value="ECO:0007669"/>
    <property type="project" value="TreeGrafter"/>
</dbReference>
<accession>A0A8C1W5K0</accession>
<dbReference type="Gene3D" id="2.60.34.10">
    <property type="entry name" value="Substrate Binding Domain Of DNAk, Chain A, domain 1"/>
    <property type="match status" value="1"/>
</dbReference>
<evidence type="ECO:0000256" key="1">
    <source>
        <dbReference type="ARBA" id="ARBA00007381"/>
    </source>
</evidence>
<dbReference type="AlphaFoldDB" id="A0A8C1W5K0"/>